<protein>
    <recommendedName>
        <fullName evidence="5 7">Uronate isomerase</fullName>
        <ecNumber evidence="4 7">5.3.1.12</ecNumber>
    </recommendedName>
    <alternativeName>
        <fullName evidence="7">Glucuronate isomerase</fullName>
    </alternativeName>
    <alternativeName>
        <fullName evidence="7">Uronic isomerase</fullName>
    </alternativeName>
</protein>
<dbReference type="Gene3D" id="3.20.20.140">
    <property type="entry name" value="Metal-dependent hydrolases"/>
    <property type="match status" value="1"/>
</dbReference>
<evidence type="ECO:0000256" key="5">
    <source>
        <dbReference type="ARBA" id="ARBA00020555"/>
    </source>
</evidence>
<dbReference type="InterPro" id="IPR032466">
    <property type="entry name" value="Metal_Hydrolase"/>
</dbReference>
<dbReference type="GO" id="GO:0008880">
    <property type="term" value="F:glucuronate isomerase activity"/>
    <property type="evidence" value="ECO:0007669"/>
    <property type="project" value="UniProtKB-UniRule"/>
</dbReference>
<evidence type="ECO:0000313" key="8">
    <source>
        <dbReference type="EMBL" id="MBC8611155.1"/>
    </source>
</evidence>
<dbReference type="PANTHER" id="PTHR30068:SF4">
    <property type="entry name" value="URONATE ISOMERASE"/>
    <property type="match status" value="1"/>
</dbReference>
<dbReference type="AlphaFoldDB" id="A0A8J6TXG0"/>
<evidence type="ECO:0000256" key="1">
    <source>
        <dbReference type="ARBA" id="ARBA00001165"/>
    </source>
</evidence>
<evidence type="ECO:0000256" key="7">
    <source>
        <dbReference type="HAMAP-Rule" id="MF_00675"/>
    </source>
</evidence>
<sequence>MKQAFLDQNFLLSTDTAKILYHQYAKPMPIVDYHCHISPAEIAQDRQFQNLTQLWLEGDHYKWRLLRANGIPEEEITGTDATDYEKFCLWASVLPKAIGNPLYHWTHLELQRYFGIYEPLNESSAERIWEISSKKCAAHALSARNIIRHSNVRVLCTTDDPIDSLQEHEQLAHDAAFSAKVFPAFRPDKAMNIQKPEFNEYLDQLEQVCHTPVSCFEELCSALEERIEYFSLHGCKAADHGLDRVVFEEADAQTVEELFQKRRGGADLTDTEAAQYQTALLLFLGKQYAKYNIVMQLHYGAARNCNTFRYGLLGPDTGFDSIAPGFNGAGLAPLLNALEQENSLPKTVVYSLNPNDNEYILSVIGCFQGTEAAGKLQHGCPWWFNDHEAGIRKQLCDLANAGVLGNFIGMLTDSRSFLSYTRHEYFRRILCDVIGKWVEEGKYPDDLPYLGKMVQDISYYNAMRYFGFEEP</sequence>
<dbReference type="Pfam" id="PF02614">
    <property type="entry name" value="UxaC"/>
    <property type="match status" value="1"/>
</dbReference>
<dbReference type="RefSeq" id="WP_093988846.1">
    <property type="nucleotide sequence ID" value="NZ_FYDD01000003.1"/>
</dbReference>
<proteinExistence type="inferred from homology"/>
<keyword evidence="9" id="KW-1185">Reference proteome</keyword>
<dbReference type="Gene3D" id="1.10.2020.10">
    <property type="entry name" value="uronate isomerase, domain 2, chain A"/>
    <property type="match status" value="1"/>
</dbReference>
<gene>
    <name evidence="7 8" type="primary">uxaC</name>
    <name evidence="8" type="ORF">H8702_08515</name>
</gene>
<comment type="similarity">
    <text evidence="3 7">Belongs to the metallo-dependent hydrolases superfamily. Uronate isomerase family.</text>
</comment>
<reference evidence="8" key="1">
    <citation type="submission" date="2020-08" db="EMBL/GenBank/DDBJ databases">
        <title>Genome public.</title>
        <authorList>
            <person name="Liu C."/>
            <person name="Sun Q."/>
        </authorList>
    </citation>
    <scope>NUCLEOTIDE SEQUENCE</scope>
    <source>
        <strain evidence="8">NSJ-15</strain>
    </source>
</reference>
<dbReference type="InterPro" id="IPR003766">
    <property type="entry name" value="Uronate_isomerase"/>
</dbReference>
<comment type="catalytic activity">
    <reaction evidence="7">
        <text>aldehydo-D-galacturonate = keto-D-tagaturonate</text>
        <dbReference type="Rhea" id="RHEA:27702"/>
        <dbReference type="ChEBI" id="CHEBI:12952"/>
        <dbReference type="ChEBI" id="CHEBI:17886"/>
    </reaction>
</comment>
<dbReference type="PANTHER" id="PTHR30068">
    <property type="entry name" value="URONATE ISOMERASE"/>
    <property type="match status" value="1"/>
</dbReference>
<dbReference type="OrthoDB" id="9766564at2"/>
<name>A0A8J6TXG0_9FIRM</name>
<dbReference type="EMBL" id="JACRTL010000004">
    <property type="protein sequence ID" value="MBC8611155.1"/>
    <property type="molecule type" value="Genomic_DNA"/>
</dbReference>
<dbReference type="Proteomes" id="UP000632659">
    <property type="component" value="Unassembled WGS sequence"/>
</dbReference>
<dbReference type="NCBIfam" id="NF002794">
    <property type="entry name" value="PRK02925.1"/>
    <property type="match status" value="1"/>
</dbReference>
<evidence type="ECO:0000256" key="4">
    <source>
        <dbReference type="ARBA" id="ARBA00012546"/>
    </source>
</evidence>
<comment type="catalytic activity">
    <reaction evidence="1 7">
        <text>D-glucuronate = D-fructuronate</text>
        <dbReference type="Rhea" id="RHEA:13049"/>
        <dbReference type="ChEBI" id="CHEBI:58720"/>
        <dbReference type="ChEBI" id="CHEBI:59863"/>
        <dbReference type="EC" id="5.3.1.12"/>
    </reaction>
</comment>
<organism evidence="8 9">
    <name type="scientific">Massiliimalia timonensis</name>
    <dbReference type="NCBI Taxonomy" id="1987501"/>
    <lineage>
        <taxon>Bacteria</taxon>
        <taxon>Bacillati</taxon>
        <taxon>Bacillota</taxon>
        <taxon>Clostridia</taxon>
        <taxon>Eubacteriales</taxon>
        <taxon>Oscillospiraceae</taxon>
        <taxon>Massiliimalia</taxon>
    </lineage>
</organism>
<comment type="pathway">
    <text evidence="2 7">Carbohydrate metabolism; pentose and glucuronate interconversion.</text>
</comment>
<keyword evidence="6 7" id="KW-0413">Isomerase</keyword>
<evidence type="ECO:0000256" key="3">
    <source>
        <dbReference type="ARBA" id="ARBA00008397"/>
    </source>
</evidence>
<evidence type="ECO:0000256" key="2">
    <source>
        <dbReference type="ARBA" id="ARBA00004892"/>
    </source>
</evidence>
<accession>A0A8J6TXG0</accession>
<dbReference type="GO" id="GO:0019698">
    <property type="term" value="P:D-galacturonate catabolic process"/>
    <property type="evidence" value="ECO:0007669"/>
    <property type="project" value="TreeGrafter"/>
</dbReference>
<dbReference type="HAMAP" id="MF_00675">
    <property type="entry name" value="UxaC"/>
    <property type="match status" value="1"/>
</dbReference>
<evidence type="ECO:0000256" key="6">
    <source>
        <dbReference type="ARBA" id="ARBA00023235"/>
    </source>
</evidence>
<dbReference type="GO" id="GO:0042840">
    <property type="term" value="P:D-glucuronate catabolic process"/>
    <property type="evidence" value="ECO:0007669"/>
    <property type="project" value="TreeGrafter"/>
</dbReference>
<dbReference type="SUPFAM" id="SSF51556">
    <property type="entry name" value="Metallo-dependent hydrolases"/>
    <property type="match status" value="1"/>
</dbReference>
<dbReference type="EC" id="5.3.1.12" evidence="4 7"/>
<comment type="caution">
    <text evidence="8">The sequence shown here is derived from an EMBL/GenBank/DDBJ whole genome shotgun (WGS) entry which is preliminary data.</text>
</comment>
<dbReference type="UniPathway" id="UPA00246"/>
<evidence type="ECO:0000313" key="9">
    <source>
        <dbReference type="Proteomes" id="UP000632659"/>
    </source>
</evidence>